<dbReference type="InterPro" id="IPR005467">
    <property type="entry name" value="His_kinase_dom"/>
</dbReference>
<evidence type="ECO:0000256" key="1">
    <source>
        <dbReference type="ARBA" id="ARBA00022679"/>
    </source>
</evidence>
<gene>
    <name evidence="6" type="ORF">GO493_08170</name>
</gene>
<dbReference type="GO" id="GO:0000155">
    <property type="term" value="F:phosphorelay sensor kinase activity"/>
    <property type="evidence" value="ECO:0007669"/>
    <property type="project" value="InterPro"/>
</dbReference>
<keyword evidence="4" id="KW-0812">Transmembrane</keyword>
<dbReference type="Gene3D" id="1.20.5.1930">
    <property type="match status" value="1"/>
</dbReference>
<dbReference type="SUPFAM" id="SSF55874">
    <property type="entry name" value="ATPase domain of HSP90 chaperone/DNA topoisomerase II/histidine kinase"/>
    <property type="match status" value="1"/>
</dbReference>
<evidence type="ECO:0000259" key="5">
    <source>
        <dbReference type="PROSITE" id="PS50109"/>
    </source>
</evidence>
<protein>
    <submittedName>
        <fullName evidence="6">Sensor histidine kinase</fullName>
    </submittedName>
</protein>
<dbReference type="Gene3D" id="3.30.565.10">
    <property type="entry name" value="Histidine kinase-like ATPase, C-terminal domain"/>
    <property type="match status" value="1"/>
</dbReference>
<dbReference type="InterPro" id="IPR036890">
    <property type="entry name" value="HATPase_C_sf"/>
</dbReference>
<evidence type="ECO:0000256" key="3">
    <source>
        <dbReference type="ARBA" id="ARBA00023012"/>
    </source>
</evidence>
<evidence type="ECO:0000313" key="6">
    <source>
        <dbReference type="EMBL" id="MVT08232.1"/>
    </source>
</evidence>
<reference evidence="6 7" key="1">
    <citation type="submission" date="2019-12" db="EMBL/GenBank/DDBJ databases">
        <title>Chitinophaga sp. strain ysch24 (GDMCC 1.1355), whole genome shotgun sequence.</title>
        <authorList>
            <person name="Zhang X."/>
        </authorList>
    </citation>
    <scope>NUCLEOTIDE SEQUENCE [LARGE SCALE GENOMIC DNA]</scope>
    <source>
        <strain evidence="7">ysch24</strain>
    </source>
</reference>
<keyword evidence="3" id="KW-0902">Two-component regulatory system</keyword>
<dbReference type="CDD" id="cd16917">
    <property type="entry name" value="HATPase_UhpB-NarQ-NarX-like"/>
    <property type="match status" value="1"/>
</dbReference>
<dbReference type="GO" id="GO:0046983">
    <property type="term" value="F:protein dimerization activity"/>
    <property type="evidence" value="ECO:0007669"/>
    <property type="project" value="InterPro"/>
</dbReference>
<evidence type="ECO:0000313" key="7">
    <source>
        <dbReference type="Proteomes" id="UP000461730"/>
    </source>
</evidence>
<comment type="caution">
    <text evidence="6">The sequence shown here is derived from an EMBL/GenBank/DDBJ whole genome shotgun (WGS) entry which is preliminary data.</text>
</comment>
<organism evidence="6 7">
    <name type="scientific">Chitinophaga tropicalis</name>
    <dbReference type="NCBI Taxonomy" id="2683588"/>
    <lineage>
        <taxon>Bacteria</taxon>
        <taxon>Pseudomonadati</taxon>
        <taxon>Bacteroidota</taxon>
        <taxon>Chitinophagia</taxon>
        <taxon>Chitinophagales</taxon>
        <taxon>Chitinophagaceae</taxon>
        <taxon>Chitinophaga</taxon>
    </lineage>
</organism>
<evidence type="ECO:0000256" key="4">
    <source>
        <dbReference type="SAM" id="Phobius"/>
    </source>
</evidence>
<dbReference type="PANTHER" id="PTHR24421">
    <property type="entry name" value="NITRATE/NITRITE SENSOR PROTEIN NARX-RELATED"/>
    <property type="match status" value="1"/>
</dbReference>
<dbReference type="AlphaFoldDB" id="A0A7K1U1I4"/>
<keyword evidence="1" id="KW-0808">Transferase</keyword>
<dbReference type="Proteomes" id="UP000461730">
    <property type="component" value="Unassembled WGS sequence"/>
</dbReference>
<name>A0A7K1U1I4_9BACT</name>
<sequence length="257" mass="28854">MSGPTPQNDNPMDDKIFYTTVFISLLIAIIIVFFVVSIVLYHRRYIQLQRERIVAEITILENERKRIAADLHDSIGPLLSTIKLNLHSIGVTDPQDKLLIDRSSGYIDEVIRGLRQISHNLLPATLERKGLTEALREFIRQLSAKESLEIKFNTSGQINIPPEKEIHVFRIIQEIAHNTLKHAKATQLQIVLTRESGFFLVLVKENGIGFDVKKARMESSGLGMKSLAIRTDILNGSLSIDSTPGQGTNYFVKIPAG</sequence>
<keyword evidence="4" id="KW-1133">Transmembrane helix</keyword>
<dbReference type="Pfam" id="PF07730">
    <property type="entry name" value="HisKA_3"/>
    <property type="match status" value="1"/>
</dbReference>
<keyword evidence="4" id="KW-0472">Membrane</keyword>
<evidence type="ECO:0000256" key="2">
    <source>
        <dbReference type="ARBA" id="ARBA00022777"/>
    </source>
</evidence>
<dbReference type="EMBL" id="WRXN01000003">
    <property type="protein sequence ID" value="MVT08232.1"/>
    <property type="molecule type" value="Genomic_DNA"/>
</dbReference>
<dbReference type="Pfam" id="PF02518">
    <property type="entry name" value="HATPase_c"/>
    <property type="match status" value="1"/>
</dbReference>
<keyword evidence="7" id="KW-1185">Reference proteome</keyword>
<feature type="transmembrane region" description="Helical" evidence="4">
    <location>
        <begin position="16"/>
        <end position="41"/>
    </location>
</feature>
<keyword evidence="2 6" id="KW-0418">Kinase</keyword>
<proteinExistence type="predicted"/>
<feature type="domain" description="Histidine kinase" evidence="5">
    <location>
        <begin position="66"/>
        <end position="257"/>
    </location>
</feature>
<dbReference type="PROSITE" id="PS50109">
    <property type="entry name" value="HIS_KIN"/>
    <property type="match status" value="1"/>
</dbReference>
<accession>A0A7K1U1I4</accession>
<dbReference type="InterPro" id="IPR050482">
    <property type="entry name" value="Sensor_HK_TwoCompSys"/>
</dbReference>
<dbReference type="InterPro" id="IPR003594">
    <property type="entry name" value="HATPase_dom"/>
</dbReference>
<dbReference type="GO" id="GO:0016020">
    <property type="term" value="C:membrane"/>
    <property type="evidence" value="ECO:0007669"/>
    <property type="project" value="InterPro"/>
</dbReference>
<dbReference type="InterPro" id="IPR011712">
    <property type="entry name" value="Sig_transdc_His_kin_sub3_dim/P"/>
</dbReference>